<dbReference type="AlphaFoldDB" id="J3LFS0"/>
<keyword evidence="2" id="KW-1185">Reference proteome</keyword>
<proteinExistence type="predicted"/>
<organism evidence="1">
    <name type="scientific">Oryza brachyantha</name>
    <name type="common">malo sina</name>
    <dbReference type="NCBI Taxonomy" id="4533"/>
    <lineage>
        <taxon>Eukaryota</taxon>
        <taxon>Viridiplantae</taxon>
        <taxon>Streptophyta</taxon>
        <taxon>Embryophyta</taxon>
        <taxon>Tracheophyta</taxon>
        <taxon>Spermatophyta</taxon>
        <taxon>Magnoliopsida</taxon>
        <taxon>Liliopsida</taxon>
        <taxon>Poales</taxon>
        <taxon>Poaceae</taxon>
        <taxon>BOP clade</taxon>
        <taxon>Oryzoideae</taxon>
        <taxon>Oryzeae</taxon>
        <taxon>Oryzinae</taxon>
        <taxon>Oryza</taxon>
    </lineage>
</organism>
<protein>
    <submittedName>
        <fullName evidence="1">Uncharacterized protein</fullName>
    </submittedName>
</protein>
<evidence type="ECO:0000313" key="2">
    <source>
        <dbReference type="Proteomes" id="UP000006038"/>
    </source>
</evidence>
<accession>J3LFS0</accession>
<dbReference type="Proteomes" id="UP000006038">
    <property type="component" value="Unassembled WGS sequence"/>
</dbReference>
<dbReference type="HOGENOM" id="CLU_2516252_0_0_1"/>
<reference evidence="1" key="1">
    <citation type="submission" date="2013-04" db="UniProtKB">
        <authorList>
            <consortium name="EnsemblPlants"/>
        </authorList>
    </citation>
    <scope>IDENTIFICATION</scope>
</reference>
<dbReference type="Gramene" id="OB02G34870.1">
    <property type="protein sequence ID" value="OB02G34870.1"/>
    <property type="gene ID" value="OB02G34870"/>
</dbReference>
<sequence>MANSDKSMHVAEEAATEMAFVSSTVLLPAIYCGAHHGNNVYLRRDAVSLILLGKWKGITISGQEESSLFSTFLQVQELSKSVTNW</sequence>
<name>J3LFS0_ORYBR</name>
<dbReference type="EnsemblPlants" id="OB02G34870.1">
    <property type="protein sequence ID" value="OB02G34870.1"/>
    <property type="gene ID" value="OB02G34870"/>
</dbReference>
<evidence type="ECO:0000313" key="1">
    <source>
        <dbReference type="EnsemblPlants" id="OB02G34870.1"/>
    </source>
</evidence>